<evidence type="ECO:0000313" key="1">
    <source>
        <dbReference type="EMBL" id="KAI2389869.1"/>
    </source>
</evidence>
<proteinExistence type="predicted"/>
<sequence length="892" mass="99711">MEHNSGNAARLPHPADLQPGKYTAAFSAPSASSSFKLDEGYSDETKSEAENNGRRASSGATIPPWILSQAESDRADFAFTLLTTLRTSTIAKIVDRLTPLLHMDPVRKLPPELTAEIFSYLDPGTLLTASLASRAWRDRVHDSLLWRQLYLREGWKLNVEEIRTFERQRAEAIQSASRKARMRRSDTDPGEPLHKKRVLPSWGDSRRSSAVNAEGEASASSTGAPPDAEGDHEMRDVGNPDNFARKVSTDREVSSSPYRESFLSPAMRPEDPARLNWAYLYRQRRKLEDNWLHGQFTNFQLPHPLYPWEAHRECIYAIQFSGNWLVSGSRDKTIRVWNLETRRLRSPPLLGHTRSVLCLQFDASEEEDIIISGSSDRNVIIWRFSTGQKLQELTNAHLDSVLSLRFDKRYLVTCSKDKLIKVWNRDELRASDENYPRYFNGVGVRYPPYIVDISNMLPAALEAQIASQQIKTLRPYSLLMTLDGHGAAVNAIQIDDNEIVSASGDRLIKIWDIRSGSCTKTLVGHQKGIACVQFDSNRVVSGSNDFTVRIYDHASGAEVACLHAHDDLVRTLQAGFRDPPGSEETLMLEAKAVDHDYWEARRRGDVDHELEHGRRRRPTRMRSAGSRRPQDIIALGAKIPPGGGGSRWARIVSGSYDETIIIWKRDKEGKWVVGQRLRQTDAARAASVIDDSMAVEFLSQSFGANLPGIHQQLQAAHITQINANQPGPQNTATSAPPSQTTPNPSAPQQMTPPLHPSQNAFLQQQQQQQQSQPNVPTQSNQTPTAFQLPPILENAGQLPPMQTQPNTLQPQPPQPQHPVLHPPIGQHTGNPVQPNAQAPAAHPHPPTATRIFKLQFDARKLICSSQDHIIVGWDFANGDKHLEEACRFFSGP</sequence>
<organism evidence="1">
    <name type="scientific">Ophidiomyces ophidiicola</name>
    <dbReference type="NCBI Taxonomy" id="1387563"/>
    <lineage>
        <taxon>Eukaryota</taxon>
        <taxon>Fungi</taxon>
        <taxon>Dikarya</taxon>
        <taxon>Ascomycota</taxon>
        <taxon>Pezizomycotina</taxon>
        <taxon>Eurotiomycetes</taxon>
        <taxon>Eurotiomycetidae</taxon>
        <taxon>Onygenales</taxon>
        <taxon>Onygenaceae</taxon>
        <taxon>Ophidiomyces</taxon>
    </lineage>
</organism>
<dbReference type="EMBL" id="JALBCA010000021">
    <property type="protein sequence ID" value="KAI2389869.1"/>
    <property type="molecule type" value="Genomic_DNA"/>
</dbReference>
<comment type="caution">
    <text evidence="1">The sequence shown here is derived from an EMBL/GenBank/DDBJ whole genome shotgun (WGS) entry which is preliminary data.</text>
</comment>
<name>A0ACB8V0K8_9EURO</name>
<gene>
    <name evidence="1" type="ORF">LOY88_001888</name>
</gene>
<protein>
    <submittedName>
        <fullName evidence="1">Uncharacterized protein</fullName>
    </submittedName>
</protein>
<reference evidence="1" key="1">
    <citation type="journal article" date="2022" name="bioRxiv">
        <title>Population genetic analysis of Ophidiomyces ophidiicola, the causative agent of snake fungal disease, indicates recent introductions to the USA.</title>
        <authorList>
            <person name="Ladner J.T."/>
            <person name="Palmer J.M."/>
            <person name="Ettinger C.L."/>
            <person name="Stajich J.E."/>
            <person name="Farrell T.M."/>
            <person name="Glorioso B.M."/>
            <person name="Lawson B."/>
            <person name="Price S.J."/>
            <person name="Stengle A.G."/>
            <person name="Grear D.A."/>
            <person name="Lorch J.M."/>
        </authorList>
    </citation>
    <scope>NUCLEOTIDE SEQUENCE</scope>
    <source>
        <strain evidence="1">NWHC 24266-5</strain>
    </source>
</reference>
<accession>A0ACB8V0K8</accession>